<evidence type="ECO:0000256" key="5">
    <source>
        <dbReference type="ARBA" id="ARBA00022622"/>
    </source>
</evidence>
<keyword evidence="6 11" id="KW-0732">Signal</keyword>
<evidence type="ECO:0000313" key="13">
    <source>
        <dbReference type="EMBL" id="KAL2855377.1"/>
    </source>
</evidence>
<evidence type="ECO:0000256" key="10">
    <source>
        <dbReference type="SAM" id="MobiDB-lite"/>
    </source>
</evidence>
<comment type="similarity">
    <text evidence="3">Belongs to the RBT5 family.</text>
</comment>
<evidence type="ECO:0000256" key="1">
    <source>
        <dbReference type="ARBA" id="ARBA00004589"/>
    </source>
</evidence>
<keyword evidence="9" id="KW-0479">Metal-binding</keyword>
<evidence type="ECO:0000256" key="4">
    <source>
        <dbReference type="ARBA" id="ARBA00022525"/>
    </source>
</evidence>
<feature type="chain" id="PRO_5047169009" description="CFEM domain-containing protein" evidence="11">
    <location>
        <begin position="19"/>
        <end position="218"/>
    </location>
</feature>
<name>A0ABR4KTP4_9EURO</name>
<comment type="subcellular location">
    <subcellularLocation>
        <location evidence="1">Membrane</location>
        <topology evidence="1">Lipid-anchor</topology>
        <topology evidence="1">GPI-anchor</topology>
    </subcellularLocation>
    <subcellularLocation>
        <location evidence="2">Secreted</location>
    </subcellularLocation>
</comment>
<evidence type="ECO:0000256" key="9">
    <source>
        <dbReference type="PROSITE-ProRule" id="PRU01356"/>
    </source>
</evidence>
<evidence type="ECO:0000256" key="6">
    <source>
        <dbReference type="ARBA" id="ARBA00022729"/>
    </source>
</evidence>
<feature type="domain" description="CFEM" evidence="12">
    <location>
        <begin position="1"/>
        <end position="134"/>
    </location>
</feature>
<keyword evidence="5" id="KW-0325">Glycoprotein</keyword>
<accession>A0ABR4KTP4</accession>
<organism evidence="13 14">
    <name type="scientific">Aspergillus pseudoustus</name>
    <dbReference type="NCBI Taxonomy" id="1810923"/>
    <lineage>
        <taxon>Eukaryota</taxon>
        <taxon>Fungi</taxon>
        <taxon>Dikarya</taxon>
        <taxon>Ascomycota</taxon>
        <taxon>Pezizomycotina</taxon>
        <taxon>Eurotiomycetes</taxon>
        <taxon>Eurotiomycetidae</taxon>
        <taxon>Eurotiales</taxon>
        <taxon>Aspergillaceae</taxon>
        <taxon>Aspergillus</taxon>
        <taxon>Aspergillus subgen. Nidulantes</taxon>
    </lineage>
</organism>
<keyword evidence="9" id="KW-0408">Iron</keyword>
<evidence type="ECO:0000256" key="11">
    <source>
        <dbReference type="SAM" id="SignalP"/>
    </source>
</evidence>
<feature type="compositionally biased region" description="Low complexity" evidence="10">
    <location>
        <begin position="109"/>
        <end position="184"/>
    </location>
</feature>
<comment type="caution">
    <text evidence="13">The sequence shown here is derived from an EMBL/GenBank/DDBJ whole genome shotgun (WGS) entry which is preliminary data.</text>
</comment>
<keyword evidence="8" id="KW-0449">Lipoprotein</keyword>
<evidence type="ECO:0000256" key="8">
    <source>
        <dbReference type="ARBA" id="ARBA00023288"/>
    </source>
</evidence>
<keyword evidence="5" id="KW-0472">Membrane</keyword>
<feature type="binding site" description="axial binding residue" evidence="9">
    <location>
        <position position="51"/>
    </location>
    <ligand>
        <name>heme</name>
        <dbReference type="ChEBI" id="CHEBI:30413"/>
    </ligand>
    <ligandPart>
        <name>Fe</name>
        <dbReference type="ChEBI" id="CHEBI:18248"/>
    </ligandPart>
</feature>
<keyword evidence="7 9" id="KW-1015">Disulfide bond</keyword>
<gene>
    <name evidence="13" type="ORF">BJY01DRAFT_243340</name>
</gene>
<keyword evidence="14" id="KW-1185">Reference proteome</keyword>
<sequence>MRYILPVALFGGAAVVAAQSPEDLINNLLPQCLRSCATDALETATGCKISDTDCLCTSDGALGSDVLNSLMTDLTNCALNSECQLSDLEGLADLDANSLEEQAAGICGGSTTTTGGSSTSTPTGSSDDSSSTSTPTSSSDDSSSTSTPTSPSDESSTPTNSSDDSSSSSSSTDNNSSSNTNDDSAPAQESDDAGDGAMTLSGTTAIIAAGVVMAIAAL</sequence>
<dbReference type="EMBL" id="JBFXLU010000011">
    <property type="protein sequence ID" value="KAL2855377.1"/>
    <property type="molecule type" value="Genomic_DNA"/>
</dbReference>
<feature type="disulfide bond" evidence="9">
    <location>
        <begin position="47"/>
        <end position="54"/>
    </location>
</feature>
<reference evidence="13 14" key="1">
    <citation type="submission" date="2024-07" db="EMBL/GenBank/DDBJ databases">
        <title>Section-level genome sequencing and comparative genomics of Aspergillus sections Usti and Cavernicolus.</title>
        <authorList>
            <consortium name="Lawrence Berkeley National Laboratory"/>
            <person name="Nybo J.L."/>
            <person name="Vesth T.C."/>
            <person name="Theobald S."/>
            <person name="Frisvad J.C."/>
            <person name="Larsen T.O."/>
            <person name="Kjaerboelling I."/>
            <person name="Rothschild-Mancinelli K."/>
            <person name="Lyhne E.K."/>
            <person name="Kogle M.E."/>
            <person name="Barry K."/>
            <person name="Clum A."/>
            <person name="Na H."/>
            <person name="Ledsgaard L."/>
            <person name="Lin J."/>
            <person name="Lipzen A."/>
            <person name="Kuo A."/>
            <person name="Riley R."/>
            <person name="Mondo S."/>
            <person name="Labutti K."/>
            <person name="Haridas S."/>
            <person name="Pangalinan J."/>
            <person name="Salamov A.A."/>
            <person name="Simmons B.A."/>
            <person name="Magnuson J.K."/>
            <person name="Chen J."/>
            <person name="Drula E."/>
            <person name="Henrissat B."/>
            <person name="Wiebenga A."/>
            <person name="Lubbers R.J."/>
            <person name="Gomes A.C."/>
            <person name="Makela M.R."/>
            <person name="Stajich J."/>
            <person name="Grigoriev I.V."/>
            <person name="Mortensen U.H."/>
            <person name="De Vries R.P."/>
            <person name="Baker S.E."/>
            <person name="Andersen M.R."/>
        </authorList>
    </citation>
    <scope>NUCLEOTIDE SEQUENCE [LARGE SCALE GENOMIC DNA]</scope>
    <source>
        <strain evidence="13 14">CBS 123904</strain>
    </source>
</reference>
<feature type="signal peptide" evidence="11">
    <location>
        <begin position="1"/>
        <end position="18"/>
    </location>
</feature>
<feature type="region of interest" description="Disordered" evidence="10">
    <location>
        <begin position="106"/>
        <end position="198"/>
    </location>
</feature>
<dbReference type="PROSITE" id="PS52012">
    <property type="entry name" value="CFEM"/>
    <property type="match status" value="1"/>
</dbReference>
<evidence type="ECO:0000259" key="12">
    <source>
        <dbReference type="PROSITE" id="PS52012"/>
    </source>
</evidence>
<dbReference type="InterPro" id="IPR008427">
    <property type="entry name" value="Extracellular_membr_CFEM_dom"/>
</dbReference>
<evidence type="ECO:0000256" key="2">
    <source>
        <dbReference type="ARBA" id="ARBA00004613"/>
    </source>
</evidence>
<keyword evidence="4" id="KW-0964">Secreted</keyword>
<evidence type="ECO:0000256" key="7">
    <source>
        <dbReference type="ARBA" id="ARBA00023157"/>
    </source>
</evidence>
<comment type="caution">
    <text evidence="9">Lacks conserved residue(s) required for the propagation of feature annotation.</text>
</comment>
<evidence type="ECO:0000313" key="14">
    <source>
        <dbReference type="Proteomes" id="UP001610446"/>
    </source>
</evidence>
<dbReference type="Proteomes" id="UP001610446">
    <property type="component" value="Unassembled WGS sequence"/>
</dbReference>
<protein>
    <recommendedName>
        <fullName evidence="12">CFEM domain-containing protein</fullName>
    </recommendedName>
</protein>
<keyword evidence="5" id="KW-0336">GPI-anchor</keyword>
<dbReference type="Pfam" id="PF05730">
    <property type="entry name" value="CFEM"/>
    <property type="match status" value="1"/>
</dbReference>
<evidence type="ECO:0000256" key="3">
    <source>
        <dbReference type="ARBA" id="ARBA00010031"/>
    </source>
</evidence>
<keyword evidence="9" id="KW-0349">Heme</keyword>
<proteinExistence type="inferred from homology"/>